<dbReference type="InterPro" id="IPR008949">
    <property type="entry name" value="Isoprenoid_synthase_dom_sf"/>
</dbReference>
<sequence>MATSASDSPDVEQPVYCLPDNLRNWPWLRCINPFYEEAKKASTAWIRGFRAFSPKAQKAFESCDFDRLAALAYPSASYDELRVTCDYMNFTFAFDEQSDRARADEVRIMVDAMVESLRGADGSKVHLFGEICTQFWSRVVPLASHGVQRRFVKHFQKYVNSVVEEARDREAKRMRTVEEYFTLRRLTAGAHAILILLQLGMCVRNDNAFEDPTVLRLETLTIDMIILGNDLYSYNVEQARGDSHNILAVVQNQYNWPLDRALLWLAEQHDARVEEFLAQKDSAPPEVAKYVDGLGNWVRANDAWSFESPRYFGTHGLDVMRERKVVLLSKRKTDDVDEA</sequence>
<keyword evidence="8" id="KW-1185">Reference proteome</keyword>
<evidence type="ECO:0000313" key="8">
    <source>
        <dbReference type="Proteomes" id="UP000077266"/>
    </source>
</evidence>
<dbReference type="AlphaFoldDB" id="A0A165MUR8"/>
<evidence type="ECO:0000256" key="5">
    <source>
        <dbReference type="ARBA" id="ARBA00023239"/>
    </source>
</evidence>
<dbReference type="Pfam" id="PF19086">
    <property type="entry name" value="Terpene_syn_C_2"/>
    <property type="match status" value="1"/>
</dbReference>
<keyword evidence="3 6" id="KW-0479">Metal-binding</keyword>
<dbReference type="PANTHER" id="PTHR35201">
    <property type="entry name" value="TERPENE SYNTHASE"/>
    <property type="match status" value="1"/>
</dbReference>
<dbReference type="SFLD" id="SFLDG01020">
    <property type="entry name" value="Terpene_Cyclase_Like_2"/>
    <property type="match status" value="1"/>
</dbReference>
<evidence type="ECO:0000256" key="4">
    <source>
        <dbReference type="ARBA" id="ARBA00022842"/>
    </source>
</evidence>
<dbReference type="EC" id="4.2.3.-" evidence="6"/>
<dbReference type="InterPro" id="IPR034686">
    <property type="entry name" value="Terpene_cyclase-like_2"/>
</dbReference>
<dbReference type="GO" id="GO:0046872">
    <property type="term" value="F:metal ion binding"/>
    <property type="evidence" value="ECO:0007669"/>
    <property type="project" value="UniProtKB-KW"/>
</dbReference>
<keyword evidence="5 6" id="KW-0456">Lyase</keyword>
<reference evidence="7 8" key="1">
    <citation type="journal article" date="2016" name="Mol. Biol. Evol.">
        <title>Comparative Genomics of Early-Diverging Mushroom-Forming Fungi Provides Insights into the Origins of Lignocellulose Decay Capabilities.</title>
        <authorList>
            <person name="Nagy L.G."/>
            <person name="Riley R."/>
            <person name="Tritt A."/>
            <person name="Adam C."/>
            <person name="Daum C."/>
            <person name="Floudas D."/>
            <person name="Sun H."/>
            <person name="Yadav J.S."/>
            <person name="Pangilinan J."/>
            <person name="Larsson K.H."/>
            <person name="Matsuura K."/>
            <person name="Barry K."/>
            <person name="Labutti K."/>
            <person name="Kuo R."/>
            <person name="Ohm R.A."/>
            <person name="Bhattacharya S.S."/>
            <person name="Shirouzu T."/>
            <person name="Yoshinaga Y."/>
            <person name="Martin F.M."/>
            <person name="Grigoriev I.V."/>
            <person name="Hibbett D.S."/>
        </authorList>
    </citation>
    <scope>NUCLEOTIDE SEQUENCE [LARGE SCALE GENOMIC DNA]</scope>
    <source>
        <strain evidence="7 8">HHB12029</strain>
    </source>
</reference>
<dbReference type="STRING" id="1314781.A0A165MUR8"/>
<dbReference type="PANTHER" id="PTHR35201:SF4">
    <property type="entry name" value="BETA-PINACENE SYNTHASE-RELATED"/>
    <property type="match status" value="1"/>
</dbReference>
<organism evidence="7 8">
    <name type="scientific">Exidia glandulosa HHB12029</name>
    <dbReference type="NCBI Taxonomy" id="1314781"/>
    <lineage>
        <taxon>Eukaryota</taxon>
        <taxon>Fungi</taxon>
        <taxon>Dikarya</taxon>
        <taxon>Basidiomycota</taxon>
        <taxon>Agaricomycotina</taxon>
        <taxon>Agaricomycetes</taxon>
        <taxon>Auriculariales</taxon>
        <taxon>Exidiaceae</taxon>
        <taxon>Exidia</taxon>
    </lineage>
</organism>
<dbReference type="InParanoid" id="A0A165MUR8"/>
<dbReference type="EMBL" id="KV425906">
    <property type="protein sequence ID" value="KZV99788.1"/>
    <property type="molecule type" value="Genomic_DNA"/>
</dbReference>
<accession>A0A165MUR8</accession>
<dbReference type="GO" id="GO:0010333">
    <property type="term" value="F:terpene synthase activity"/>
    <property type="evidence" value="ECO:0007669"/>
    <property type="project" value="InterPro"/>
</dbReference>
<evidence type="ECO:0000256" key="1">
    <source>
        <dbReference type="ARBA" id="ARBA00001946"/>
    </source>
</evidence>
<name>A0A165MUR8_EXIGL</name>
<comment type="similarity">
    <text evidence="2 6">Belongs to the terpene synthase family.</text>
</comment>
<dbReference type="Gene3D" id="1.10.600.10">
    <property type="entry name" value="Farnesyl Diphosphate Synthase"/>
    <property type="match status" value="1"/>
</dbReference>
<gene>
    <name evidence="7" type="ORF">EXIGLDRAFT_605329</name>
</gene>
<keyword evidence="4 6" id="KW-0460">Magnesium</keyword>
<comment type="cofactor">
    <cofactor evidence="1 6">
        <name>Mg(2+)</name>
        <dbReference type="ChEBI" id="CHEBI:18420"/>
    </cofactor>
</comment>
<evidence type="ECO:0000256" key="6">
    <source>
        <dbReference type="RuleBase" id="RU366034"/>
    </source>
</evidence>
<proteinExistence type="inferred from homology"/>
<dbReference type="Proteomes" id="UP000077266">
    <property type="component" value="Unassembled WGS sequence"/>
</dbReference>
<evidence type="ECO:0000256" key="2">
    <source>
        <dbReference type="ARBA" id="ARBA00006333"/>
    </source>
</evidence>
<protein>
    <recommendedName>
        <fullName evidence="6">Terpene synthase</fullName>
        <ecNumber evidence="6">4.2.3.-</ecNumber>
    </recommendedName>
</protein>
<dbReference type="GO" id="GO:0008299">
    <property type="term" value="P:isoprenoid biosynthetic process"/>
    <property type="evidence" value="ECO:0007669"/>
    <property type="project" value="UniProtKB-ARBA"/>
</dbReference>
<evidence type="ECO:0000256" key="3">
    <source>
        <dbReference type="ARBA" id="ARBA00022723"/>
    </source>
</evidence>
<dbReference type="OrthoDB" id="6486656at2759"/>
<dbReference type="SUPFAM" id="SSF48576">
    <property type="entry name" value="Terpenoid synthases"/>
    <property type="match status" value="1"/>
</dbReference>
<dbReference type="SFLD" id="SFLDS00005">
    <property type="entry name" value="Isoprenoid_Synthase_Type_I"/>
    <property type="match status" value="1"/>
</dbReference>
<evidence type="ECO:0000313" key="7">
    <source>
        <dbReference type="EMBL" id="KZV99788.1"/>
    </source>
</evidence>